<accession>Q5R7G3</accession>
<dbReference type="Gene3D" id="1.20.58.900">
    <property type="match status" value="1"/>
</dbReference>
<dbReference type="SUPFAM" id="SSF140741">
    <property type="entry name" value="RUN domain-like"/>
    <property type="match status" value="1"/>
</dbReference>
<reference evidence="1" key="1">
    <citation type="submission" date="2004-11" db="EMBL/GenBank/DDBJ databases">
        <authorList>
            <consortium name="The German cDNA Consortium"/>
            <person name="Poustka A."/>
            <person name="Albert R."/>
            <person name="Moosmayer P."/>
            <person name="Schupp I."/>
            <person name="Wellenreuther R."/>
            <person name="Mewes H.W."/>
            <person name="Weil B."/>
            <person name="Amid C."/>
            <person name="Osanger A."/>
            <person name="Fobo G."/>
            <person name="Han M."/>
            <person name="Wiemann S."/>
        </authorList>
    </citation>
    <scope>NUCLEOTIDE SEQUENCE</scope>
    <source>
        <tissue evidence="1">Cortex</tissue>
    </source>
</reference>
<dbReference type="AlphaFoldDB" id="Q5R7G3"/>
<sequence length="51" mass="5686">MGSAEDAVKEKLLWNVKKEVKQIMEEAVTRKFVHEDSSHIIALCGAVEACL</sequence>
<organism evidence="1">
    <name type="scientific">Pongo abelii</name>
    <name type="common">Sumatran orangutan</name>
    <name type="synonym">Pongo pygmaeus abelii</name>
    <dbReference type="NCBI Taxonomy" id="9601"/>
    <lineage>
        <taxon>Eukaryota</taxon>
        <taxon>Metazoa</taxon>
        <taxon>Chordata</taxon>
        <taxon>Craniata</taxon>
        <taxon>Vertebrata</taxon>
        <taxon>Euteleostomi</taxon>
        <taxon>Mammalia</taxon>
        <taxon>Eutheria</taxon>
        <taxon>Euarchontoglires</taxon>
        <taxon>Primates</taxon>
        <taxon>Haplorrhini</taxon>
        <taxon>Catarrhini</taxon>
        <taxon>Hominidae</taxon>
        <taxon>Pongo</taxon>
    </lineage>
</organism>
<dbReference type="HOGENOM" id="CLU_006235_0_0_1"/>
<dbReference type="EMBL" id="CR860154">
    <property type="protein sequence ID" value="CAH92297.1"/>
    <property type="molecule type" value="mRNA"/>
</dbReference>
<dbReference type="InterPro" id="IPR037213">
    <property type="entry name" value="Run_dom_sf"/>
</dbReference>
<proteinExistence type="evidence at transcript level"/>
<evidence type="ECO:0000313" key="1">
    <source>
        <dbReference type="EMBL" id="CAH92297.1"/>
    </source>
</evidence>
<gene>
    <name evidence="1" type="primary">DKFZp459N2423</name>
</gene>
<protein>
    <submittedName>
        <fullName evidence="1">Uncharacterized protein DKFZp459N2423</fullName>
    </submittedName>
</protein>
<name>Q5R7G3_PONAB</name>